<gene>
    <name evidence="1" type="ORF">SAMN05421841_2264</name>
</gene>
<evidence type="ECO:0000313" key="2">
    <source>
        <dbReference type="Proteomes" id="UP000199469"/>
    </source>
</evidence>
<proteinExistence type="predicted"/>
<dbReference type="AlphaFoldDB" id="A0A1I0QX10"/>
<dbReference type="STRING" id="356305.SAMN05421841_2264"/>
<accession>A0A1I0QX10</accession>
<keyword evidence="2" id="KW-1185">Reference proteome</keyword>
<dbReference type="Proteomes" id="UP000199469">
    <property type="component" value="Unassembled WGS sequence"/>
</dbReference>
<protein>
    <submittedName>
        <fullName evidence="1">Uncharacterized protein</fullName>
    </submittedName>
</protein>
<reference evidence="2" key="1">
    <citation type="submission" date="2016-10" db="EMBL/GenBank/DDBJ databases">
        <authorList>
            <person name="Varghese N."/>
            <person name="Submissions S."/>
        </authorList>
    </citation>
    <scope>NUCLEOTIDE SEQUENCE [LARGE SCALE GENOMIC DNA]</scope>
    <source>
        <strain evidence="2">DSM 17724</strain>
    </source>
</reference>
<dbReference type="EMBL" id="FOIU01000001">
    <property type="protein sequence ID" value="SEW32073.1"/>
    <property type="molecule type" value="Genomic_DNA"/>
</dbReference>
<sequence length="46" mass="5415">MSYFIRKFTLIKSLKTITLNCNNSQLNDEKTFNISENILTIKYSLI</sequence>
<name>A0A1I0QX10_9FLAO</name>
<evidence type="ECO:0000313" key="1">
    <source>
        <dbReference type="EMBL" id="SEW32073.1"/>
    </source>
</evidence>
<organism evidence="1 2">
    <name type="scientific">Chryseobacterium wanjuense</name>
    <dbReference type="NCBI Taxonomy" id="356305"/>
    <lineage>
        <taxon>Bacteria</taxon>
        <taxon>Pseudomonadati</taxon>
        <taxon>Bacteroidota</taxon>
        <taxon>Flavobacteriia</taxon>
        <taxon>Flavobacteriales</taxon>
        <taxon>Weeksellaceae</taxon>
        <taxon>Chryseobacterium group</taxon>
        <taxon>Chryseobacterium</taxon>
    </lineage>
</organism>